<sequence length="191" mass="22303">MVILRRHNCTDATCIREHLLRINEKKWGFFIYRTCYYDDPGRWNRFMEQLKGFARIGLLNYDPEGDGAAIIDDLEWNVQDDPAMEGSGPAPGTWRAINYRNPTAYVIAMNMRWWDRQEEEARRGPQPDDDDDDDEEGEECYPLINGCQRYNVGWTKVSVSELYPRLYSLLVGSDLWRVVYKRPPKISTGGP</sequence>
<dbReference type="Proteomes" id="UP000184300">
    <property type="component" value="Unassembled WGS sequence"/>
</dbReference>
<protein>
    <submittedName>
        <fullName evidence="2">Uncharacterized protein</fullName>
    </submittedName>
</protein>
<dbReference type="EMBL" id="KV878898">
    <property type="protein sequence ID" value="OJJ83780.1"/>
    <property type="molecule type" value="Genomic_DNA"/>
</dbReference>
<dbReference type="AlphaFoldDB" id="A0A1L9VIR3"/>
<dbReference type="OrthoDB" id="4424523at2759"/>
<feature type="region of interest" description="Disordered" evidence="1">
    <location>
        <begin position="118"/>
        <end position="139"/>
    </location>
</feature>
<dbReference type="VEuPathDB" id="FungiDB:ASPGLDRAFT_82485"/>
<reference evidence="3" key="1">
    <citation type="journal article" date="2017" name="Genome Biol.">
        <title>Comparative genomics reveals high biological diversity and specific adaptations in the industrially and medically important fungal genus Aspergillus.</title>
        <authorList>
            <person name="de Vries R.P."/>
            <person name="Riley R."/>
            <person name="Wiebenga A."/>
            <person name="Aguilar-Osorio G."/>
            <person name="Amillis S."/>
            <person name="Uchima C.A."/>
            <person name="Anderluh G."/>
            <person name="Asadollahi M."/>
            <person name="Askin M."/>
            <person name="Barry K."/>
            <person name="Battaglia E."/>
            <person name="Bayram O."/>
            <person name="Benocci T."/>
            <person name="Braus-Stromeyer S.A."/>
            <person name="Caldana C."/>
            <person name="Canovas D."/>
            <person name="Cerqueira G.C."/>
            <person name="Chen F."/>
            <person name="Chen W."/>
            <person name="Choi C."/>
            <person name="Clum A."/>
            <person name="Dos Santos R.A."/>
            <person name="Damasio A.R."/>
            <person name="Diallinas G."/>
            <person name="Emri T."/>
            <person name="Fekete E."/>
            <person name="Flipphi M."/>
            <person name="Freyberg S."/>
            <person name="Gallo A."/>
            <person name="Gournas C."/>
            <person name="Habgood R."/>
            <person name="Hainaut M."/>
            <person name="Harispe M.L."/>
            <person name="Henrissat B."/>
            <person name="Hilden K.S."/>
            <person name="Hope R."/>
            <person name="Hossain A."/>
            <person name="Karabika E."/>
            <person name="Karaffa L."/>
            <person name="Karanyi Z."/>
            <person name="Krasevec N."/>
            <person name="Kuo A."/>
            <person name="Kusch H."/>
            <person name="LaButti K."/>
            <person name="Lagendijk E.L."/>
            <person name="Lapidus A."/>
            <person name="Levasseur A."/>
            <person name="Lindquist E."/>
            <person name="Lipzen A."/>
            <person name="Logrieco A.F."/>
            <person name="MacCabe A."/>
            <person name="Maekelae M.R."/>
            <person name="Malavazi I."/>
            <person name="Melin P."/>
            <person name="Meyer V."/>
            <person name="Mielnichuk N."/>
            <person name="Miskei M."/>
            <person name="Molnar A.P."/>
            <person name="Mule G."/>
            <person name="Ngan C.Y."/>
            <person name="Orejas M."/>
            <person name="Orosz E."/>
            <person name="Ouedraogo J.P."/>
            <person name="Overkamp K.M."/>
            <person name="Park H.-S."/>
            <person name="Perrone G."/>
            <person name="Piumi F."/>
            <person name="Punt P.J."/>
            <person name="Ram A.F."/>
            <person name="Ramon A."/>
            <person name="Rauscher S."/>
            <person name="Record E."/>
            <person name="Riano-Pachon D.M."/>
            <person name="Robert V."/>
            <person name="Roehrig J."/>
            <person name="Ruller R."/>
            <person name="Salamov A."/>
            <person name="Salih N.S."/>
            <person name="Samson R.A."/>
            <person name="Sandor E."/>
            <person name="Sanguinetti M."/>
            <person name="Schuetze T."/>
            <person name="Sepcic K."/>
            <person name="Shelest E."/>
            <person name="Sherlock G."/>
            <person name="Sophianopoulou V."/>
            <person name="Squina F.M."/>
            <person name="Sun H."/>
            <person name="Susca A."/>
            <person name="Todd R.B."/>
            <person name="Tsang A."/>
            <person name="Unkles S.E."/>
            <person name="van de Wiele N."/>
            <person name="van Rossen-Uffink D."/>
            <person name="Oliveira J.V."/>
            <person name="Vesth T.C."/>
            <person name="Visser J."/>
            <person name="Yu J.-H."/>
            <person name="Zhou M."/>
            <person name="Andersen M.R."/>
            <person name="Archer D.B."/>
            <person name="Baker S.E."/>
            <person name="Benoit I."/>
            <person name="Brakhage A.A."/>
            <person name="Braus G.H."/>
            <person name="Fischer R."/>
            <person name="Frisvad J.C."/>
            <person name="Goldman G.H."/>
            <person name="Houbraken J."/>
            <person name="Oakley B."/>
            <person name="Pocsi I."/>
            <person name="Scazzocchio C."/>
            <person name="Seiboth B."/>
            <person name="vanKuyk P.A."/>
            <person name="Wortman J."/>
            <person name="Dyer P.S."/>
            <person name="Grigoriev I.V."/>
        </authorList>
    </citation>
    <scope>NUCLEOTIDE SEQUENCE [LARGE SCALE GENOMIC DNA]</scope>
    <source>
        <strain evidence="3">CBS 516.65</strain>
    </source>
</reference>
<dbReference type="RefSeq" id="XP_022400478.1">
    <property type="nucleotide sequence ID" value="XM_022550167.1"/>
</dbReference>
<keyword evidence="3" id="KW-1185">Reference proteome</keyword>
<organism evidence="2 3">
    <name type="scientific">Aspergillus glaucus CBS 516.65</name>
    <dbReference type="NCBI Taxonomy" id="1160497"/>
    <lineage>
        <taxon>Eukaryota</taxon>
        <taxon>Fungi</taxon>
        <taxon>Dikarya</taxon>
        <taxon>Ascomycota</taxon>
        <taxon>Pezizomycotina</taxon>
        <taxon>Eurotiomycetes</taxon>
        <taxon>Eurotiomycetidae</taxon>
        <taxon>Eurotiales</taxon>
        <taxon>Aspergillaceae</taxon>
        <taxon>Aspergillus</taxon>
        <taxon>Aspergillus subgen. Aspergillus</taxon>
    </lineage>
</organism>
<gene>
    <name evidence="2" type="ORF">ASPGLDRAFT_82485</name>
</gene>
<evidence type="ECO:0000313" key="2">
    <source>
        <dbReference type="EMBL" id="OJJ83780.1"/>
    </source>
</evidence>
<evidence type="ECO:0000256" key="1">
    <source>
        <dbReference type="SAM" id="MobiDB-lite"/>
    </source>
</evidence>
<feature type="compositionally biased region" description="Acidic residues" evidence="1">
    <location>
        <begin position="127"/>
        <end position="139"/>
    </location>
</feature>
<name>A0A1L9VIR3_ASPGL</name>
<proteinExistence type="predicted"/>
<accession>A0A1L9VIR3</accession>
<dbReference type="STRING" id="1160497.A0A1L9VIR3"/>
<dbReference type="GeneID" id="34466427"/>
<evidence type="ECO:0000313" key="3">
    <source>
        <dbReference type="Proteomes" id="UP000184300"/>
    </source>
</evidence>